<organism evidence="3 4">
    <name type="scientific">Solanum commersonii</name>
    <name type="common">Commerson's wild potato</name>
    <name type="synonym">Commerson's nightshade</name>
    <dbReference type="NCBI Taxonomy" id="4109"/>
    <lineage>
        <taxon>Eukaryota</taxon>
        <taxon>Viridiplantae</taxon>
        <taxon>Streptophyta</taxon>
        <taxon>Embryophyta</taxon>
        <taxon>Tracheophyta</taxon>
        <taxon>Spermatophyta</taxon>
        <taxon>Magnoliopsida</taxon>
        <taxon>eudicotyledons</taxon>
        <taxon>Gunneridae</taxon>
        <taxon>Pentapetalae</taxon>
        <taxon>asterids</taxon>
        <taxon>lamiids</taxon>
        <taxon>Solanales</taxon>
        <taxon>Solanaceae</taxon>
        <taxon>Solanoideae</taxon>
        <taxon>Solaneae</taxon>
        <taxon>Solanum</taxon>
    </lineage>
</organism>
<sequence length="234" mass="26227">MKPKFCCNGSDGKLANRAQILREIFLPKSSLPVSSSPSLSAAISSQFSCRNRIAAVVMGESFTIQIHSNLVKQLADEGEKLKKKTRKPKTKIQRENKTTHQKLISSDSDVVRGPAATGWPVQPPLFIPVPPPPHPAIAELDAIRSVIKESEEVVEKLQKHEEKMLQEVTKKAKDLHDKEFKLPNQKPIPCLDERDACFKCYKEHEKDPLSCANVVQNFAECARRVKQQVNLADK</sequence>
<comment type="caution">
    <text evidence="3">The sequence shown here is derived from an EMBL/GenBank/DDBJ whole genome shotgun (WGS) entry which is preliminary data.</text>
</comment>
<proteinExistence type="predicted"/>
<evidence type="ECO:0000313" key="3">
    <source>
        <dbReference type="EMBL" id="KAG5577644.1"/>
    </source>
</evidence>
<evidence type="ECO:0000313" key="4">
    <source>
        <dbReference type="Proteomes" id="UP000824120"/>
    </source>
</evidence>
<feature type="coiled-coil region" evidence="1">
    <location>
        <begin position="140"/>
        <end position="167"/>
    </location>
</feature>
<evidence type="ECO:0000256" key="1">
    <source>
        <dbReference type="SAM" id="Coils"/>
    </source>
</evidence>
<protein>
    <recommendedName>
        <fullName evidence="5">Copper ion binding protein</fullName>
    </recommendedName>
</protein>
<accession>A0A9J5WR65</accession>
<keyword evidence="1" id="KW-0175">Coiled coil</keyword>
<dbReference type="AlphaFoldDB" id="A0A9J5WR65"/>
<name>A0A9J5WR65_SOLCO</name>
<evidence type="ECO:0000256" key="2">
    <source>
        <dbReference type="SAM" id="MobiDB-lite"/>
    </source>
</evidence>
<gene>
    <name evidence="3" type="ORF">H5410_057778</name>
</gene>
<reference evidence="3 4" key="1">
    <citation type="submission" date="2020-09" db="EMBL/GenBank/DDBJ databases">
        <title>De no assembly of potato wild relative species, Solanum commersonii.</title>
        <authorList>
            <person name="Cho K."/>
        </authorList>
    </citation>
    <scope>NUCLEOTIDE SEQUENCE [LARGE SCALE GENOMIC DNA]</scope>
    <source>
        <strain evidence="3">LZ3.2</strain>
        <tissue evidence="3">Leaf</tissue>
    </source>
</reference>
<dbReference type="PANTHER" id="PTHR47587:SF2">
    <property type="entry name" value="OS05G0103500 PROTEIN"/>
    <property type="match status" value="1"/>
</dbReference>
<dbReference type="Proteomes" id="UP000824120">
    <property type="component" value="Chromosome 11"/>
</dbReference>
<feature type="compositionally biased region" description="Basic residues" evidence="2">
    <location>
        <begin position="81"/>
        <end position="91"/>
    </location>
</feature>
<feature type="region of interest" description="Disordered" evidence="2">
    <location>
        <begin position="81"/>
        <end position="102"/>
    </location>
</feature>
<dbReference type="EMBL" id="JACXVP010000011">
    <property type="protein sequence ID" value="KAG5577644.1"/>
    <property type="molecule type" value="Genomic_DNA"/>
</dbReference>
<dbReference type="PANTHER" id="PTHR47587">
    <property type="entry name" value="OS05G0103500 PROTEIN"/>
    <property type="match status" value="1"/>
</dbReference>
<keyword evidence="4" id="KW-1185">Reference proteome</keyword>
<evidence type="ECO:0008006" key="5">
    <source>
        <dbReference type="Google" id="ProtNLM"/>
    </source>
</evidence>
<dbReference type="OrthoDB" id="70030at2759"/>